<proteinExistence type="predicted"/>
<organism evidence="1">
    <name type="scientific">marine sediment metagenome</name>
    <dbReference type="NCBI Taxonomy" id="412755"/>
    <lineage>
        <taxon>unclassified sequences</taxon>
        <taxon>metagenomes</taxon>
        <taxon>ecological metagenomes</taxon>
    </lineage>
</organism>
<accession>X1RKD5</accession>
<feature type="non-terminal residue" evidence="1">
    <location>
        <position position="38"/>
    </location>
</feature>
<evidence type="ECO:0000313" key="1">
    <source>
        <dbReference type="EMBL" id="GAI81242.1"/>
    </source>
</evidence>
<gene>
    <name evidence="1" type="ORF">S12H4_21169</name>
</gene>
<reference evidence="1" key="1">
    <citation type="journal article" date="2014" name="Front. Microbiol.">
        <title>High frequency of phylogenetically diverse reductive dehalogenase-homologous genes in deep subseafloor sedimentary metagenomes.</title>
        <authorList>
            <person name="Kawai M."/>
            <person name="Futagami T."/>
            <person name="Toyoda A."/>
            <person name="Takaki Y."/>
            <person name="Nishi S."/>
            <person name="Hori S."/>
            <person name="Arai W."/>
            <person name="Tsubouchi T."/>
            <person name="Morono Y."/>
            <person name="Uchiyama I."/>
            <person name="Ito T."/>
            <person name="Fujiyama A."/>
            <person name="Inagaki F."/>
            <person name="Takami H."/>
        </authorList>
    </citation>
    <scope>NUCLEOTIDE SEQUENCE</scope>
    <source>
        <strain evidence="1">Expedition CK06-06</strain>
    </source>
</reference>
<dbReference type="AlphaFoldDB" id="X1RKD5"/>
<sequence>MPLAYFLSAADTQAFIACTRVAPALSMVSRAQVAGTPP</sequence>
<comment type="caution">
    <text evidence="1">The sequence shown here is derived from an EMBL/GenBank/DDBJ whole genome shotgun (WGS) entry which is preliminary data.</text>
</comment>
<dbReference type="EMBL" id="BARW01010851">
    <property type="protein sequence ID" value="GAI81242.1"/>
    <property type="molecule type" value="Genomic_DNA"/>
</dbReference>
<protein>
    <submittedName>
        <fullName evidence="1">Uncharacterized protein</fullName>
    </submittedName>
</protein>
<name>X1RKD5_9ZZZZ</name>